<evidence type="ECO:0000256" key="2">
    <source>
        <dbReference type="ARBA" id="ARBA00022801"/>
    </source>
</evidence>
<dbReference type="KEGG" id="tad:TRIADDRAFT_4552"/>
<organism evidence="5 6">
    <name type="scientific">Trichoplax adhaerens</name>
    <name type="common">Trichoplax reptans</name>
    <dbReference type="NCBI Taxonomy" id="10228"/>
    <lineage>
        <taxon>Eukaryota</taxon>
        <taxon>Metazoa</taxon>
        <taxon>Placozoa</taxon>
        <taxon>Uniplacotomia</taxon>
        <taxon>Trichoplacea</taxon>
        <taxon>Trichoplacidae</taxon>
        <taxon>Trichoplax</taxon>
    </lineage>
</organism>
<protein>
    <recommendedName>
        <fullName evidence="4">Exonuclease domain-containing protein</fullName>
    </recommendedName>
</protein>
<dbReference type="InterPro" id="IPR036397">
    <property type="entry name" value="RNaseH_sf"/>
</dbReference>
<gene>
    <name evidence="5" type="ORF">TRIADDRAFT_4552</name>
</gene>
<dbReference type="InterPro" id="IPR047201">
    <property type="entry name" value="ERI-1_3'hExo-like"/>
</dbReference>
<dbReference type="SMART" id="SM00479">
    <property type="entry name" value="EXOIII"/>
    <property type="match status" value="1"/>
</dbReference>
<sequence>ESFVDFYLVIDFEATTKSKYRDYHLPEIIEFPALLIDASTLEVFSEFHSYVRPTINRTLSKFCKRLTGISQAMVDKASDFATVHHLFLNWLCNATSNRNNFSMVTSSCKGTIELFLTQCRREKVAIPLWIEHWIDLPIIFRKCYGYHRFPTISDMLHKFQIAYEGRFLHGFQRAENLAAILCGMLQDGC</sequence>
<dbReference type="PhylomeDB" id="B3S986"/>
<evidence type="ECO:0000259" key="4">
    <source>
        <dbReference type="SMART" id="SM00479"/>
    </source>
</evidence>
<dbReference type="Gene3D" id="3.30.420.10">
    <property type="entry name" value="Ribonuclease H-like superfamily/Ribonuclease H"/>
    <property type="match status" value="1"/>
</dbReference>
<dbReference type="GO" id="GO:0000175">
    <property type="term" value="F:3'-5'-RNA exonuclease activity"/>
    <property type="evidence" value="ECO:0000318"/>
    <property type="project" value="GO_Central"/>
</dbReference>
<feature type="non-terminal residue" evidence="5">
    <location>
        <position position="189"/>
    </location>
</feature>
<dbReference type="PANTHER" id="PTHR23044:SF61">
    <property type="entry name" value="3'-5' EXORIBONUCLEASE 1-RELATED"/>
    <property type="match status" value="1"/>
</dbReference>
<accession>B3S986</accession>
<dbReference type="InterPro" id="IPR012337">
    <property type="entry name" value="RNaseH-like_sf"/>
</dbReference>
<keyword evidence="1" id="KW-0540">Nuclease</keyword>
<name>B3S986_TRIAD</name>
<evidence type="ECO:0000256" key="1">
    <source>
        <dbReference type="ARBA" id="ARBA00022722"/>
    </source>
</evidence>
<dbReference type="InterPro" id="IPR051274">
    <property type="entry name" value="3-5_Exoribonuclease"/>
</dbReference>
<dbReference type="SUPFAM" id="SSF53098">
    <property type="entry name" value="Ribonuclease H-like"/>
    <property type="match status" value="1"/>
</dbReference>
<dbReference type="GO" id="GO:0003676">
    <property type="term" value="F:nucleic acid binding"/>
    <property type="evidence" value="ECO:0007669"/>
    <property type="project" value="InterPro"/>
</dbReference>
<dbReference type="HOGENOM" id="CLU_037266_4_3_1"/>
<dbReference type="OrthoDB" id="448399at2759"/>
<evidence type="ECO:0000313" key="5">
    <source>
        <dbReference type="EMBL" id="EDV20659.1"/>
    </source>
</evidence>
<dbReference type="RefSeq" id="XP_002116859.1">
    <property type="nucleotide sequence ID" value="XM_002116823.1"/>
</dbReference>
<feature type="domain" description="Exonuclease" evidence="4">
    <location>
        <begin position="6"/>
        <end position="187"/>
    </location>
</feature>
<keyword evidence="6" id="KW-1185">Reference proteome</keyword>
<dbReference type="EMBL" id="DS985258">
    <property type="protein sequence ID" value="EDV20659.1"/>
    <property type="molecule type" value="Genomic_DNA"/>
</dbReference>
<keyword evidence="3" id="KW-0269">Exonuclease</keyword>
<dbReference type="OMA" id="WIEHWID"/>
<dbReference type="CDD" id="cd06133">
    <property type="entry name" value="ERI-1_3'hExo_like"/>
    <property type="match status" value="1"/>
</dbReference>
<evidence type="ECO:0000313" key="6">
    <source>
        <dbReference type="Proteomes" id="UP000009022"/>
    </source>
</evidence>
<reference evidence="5 6" key="1">
    <citation type="journal article" date="2008" name="Nature">
        <title>The Trichoplax genome and the nature of placozoans.</title>
        <authorList>
            <person name="Srivastava M."/>
            <person name="Begovic E."/>
            <person name="Chapman J."/>
            <person name="Putnam N.H."/>
            <person name="Hellsten U."/>
            <person name="Kawashima T."/>
            <person name="Kuo A."/>
            <person name="Mitros T."/>
            <person name="Salamov A."/>
            <person name="Carpenter M.L."/>
            <person name="Signorovitch A.Y."/>
            <person name="Moreno M.A."/>
            <person name="Kamm K."/>
            <person name="Grimwood J."/>
            <person name="Schmutz J."/>
            <person name="Shapiro H."/>
            <person name="Grigoriev I.V."/>
            <person name="Buss L.W."/>
            <person name="Schierwater B."/>
            <person name="Dellaporta S.L."/>
            <person name="Rokhsar D.S."/>
        </authorList>
    </citation>
    <scope>NUCLEOTIDE SEQUENCE [LARGE SCALE GENOMIC DNA]</scope>
    <source>
        <strain evidence="5 6">Grell-BS-1999</strain>
    </source>
</reference>
<dbReference type="eggNOG" id="KOG0542">
    <property type="taxonomic scope" value="Eukaryota"/>
</dbReference>
<dbReference type="GeneID" id="6758072"/>
<dbReference type="Proteomes" id="UP000009022">
    <property type="component" value="Unassembled WGS sequence"/>
</dbReference>
<dbReference type="GO" id="GO:0000467">
    <property type="term" value="P:exonucleolytic trimming to generate mature 3'-end of 5.8S rRNA from tricistronic rRNA transcript (SSU-rRNA, 5.8S rRNA, LSU-rRNA)"/>
    <property type="evidence" value="ECO:0000318"/>
    <property type="project" value="GO_Central"/>
</dbReference>
<feature type="non-terminal residue" evidence="5">
    <location>
        <position position="1"/>
    </location>
</feature>
<dbReference type="InParanoid" id="B3S986"/>
<dbReference type="InterPro" id="IPR013520">
    <property type="entry name" value="Ribonucl_H"/>
</dbReference>
<dbReference type="AlphaFoldDB" id="B3S986"/>
<dbReference type="CTD" id="6758072"/>
<keyword evidence="2" id="KW-0378">Hydrolase</keyword>
<dbReference type="Pfam" id="PF00929">
    <property type="entry name" value="RNase_T"/>
    <property type="match status" value="1"/>
</dbReference>
<proteinExistence type="predicted"/>
<evidence type="ECO:0000256" key="3">
    <source>
        <dbReference type="ARBA" id="ARBA00022839"/>
    </source>
</evidence>
<dbReference type="PANTHER" id="PTHR23044">
    <property type="entry name" value="3'-5' EXONUCLEASE ERI1-RELATED"/>
    <property type="match status" value="1"/>
</dbReference>